<dbReference type="Proteomes" id="UP000595656">
    <property type="component" value="Segment"/>
</dbReference>
<evidence type="ECO:0000313" key="1">
    <source>
        <dbReference type="EMBL" id="QPX75116.1"/>
    </source>
</evidence>
<dbReference type="EMBL" id="MW021763">
    <property type="protein sequence ID" value="QPX75116.1"/>
    <property type="molecule type" value="Genomic_DNA"/>
</dbReference>
<gene>
    <name evidence="1" type="ORF">BIGDOG_11</name>
</gene>
<protein>
    <submittedName>
        <fullName evidence="1">Uncharacterized protein</fullName>
    </submittedName>
</protein>
<accession>A0A7T3TL14</accession>
<keyword evidence="2" id="KW-1185">Reference proteome</keyword>
<proteinExistence type="predicted"/>
<sequence length="61" mass="6985">MAGKTKLERAEKLYQEIIGKGYMLFHSGGVVRTSPPLPRELDEKVFDLNRQLIEVINRGLE</sequence>
<name>A0A7T3TL14_9CAUD</name>
<organism evidence="1 2">
    <name type="scientific">Serratia phage vB_SmaS_Bigdog</name>
    <dbReference type="NCBI Taxonomy" id="2777364"/>
    <lineage>
        <taxon>Viruses</taxon>
        <taxon>Duplodnaviria</taxon>
        <taxon>Heunggongvirae</taxon>
        <taxon>Uroviricota</taxon>
        <taxon>Caudoviricetes</taxon>
        <taxon>Bonzeevirus</taxon>
        <taxon>Bonzeevirus bigdog</taxon>
    </lineage>
</organism>
<reference evidence="1 2" key="1">
    <citation type="submission" date="2020-09" db="EMBL/GenBank/DDBJ databases">
        <authorList>
            <person name="Hogan T.J."/>
            <person name="Wilson M.E."/>
            <person name="Walker J.K."/>
            <person name="Johnson L."/>
            <person name="Sharma R."/>
            <person name="Grose J.H."/>
        </authorList>
    </citation>
    <scope>NUCLEOTIDE SEQUENCE [LARGE SCALE GENOMIC DNA]</scope>
</reference>
<evidence type="ECO:0000313" key="2">
    <source>
        <dbReference type="Proteomes" id="UP000595656"/>
    </source>
</evidence>